<proteinExistence type="inferred from homology"/>
<evidence type="ECO:0000256" key="2">
    <source>
        <dbReference type="ARBA" id="ARBA00009992"/>
    </source>
</evidence>
<dbReference type="Pfam" id="PF09021">
    <property type="entry name" value="HutP"/>
    <property type="match status" value="1"/>
</dbReference>
<sequence length="146" mass="15997">MPLDRDHLIGKQALMLLLQPEYKLPKELADLGWRCCKGKVGSMDAQKVVAAVETAAKNQGMIEHQLYREAHALYHGILEALSGVTRGNNQLGTVLRTVGLTFSIVRGNPYKDKREGEWLAVALYGTIGAPVKGLEHETIGLGINHI</sequence>
<dbReference type="InterPro" id="IPR015111">
    <property type="entry name" value="Regulatory_HutP"/>
</dbReference>
<dbReference type="NCBIfam" id="NF002838">
    <property type="entry name" value="PRK03065.1"/>
    <property type="match status" value="1"/>
</dbReference>
<dbReference type="EMBL" id="JBHTCO010000044">
    <property type="protein sequence ID" value="MFC7395261.1"/>
    <property type="molecule type" value="Genomic_DNA"/>
</dbReference>
<keyword evidence="8" id="KW-0010">Activator</keyword>
<comment type="similarity">
    <text evidence="2">Belongs to the HutP family.</text>
</comment>
<evidence type="ECO:0000256" key="8">
    <source>
        <dbReference type="ARBA" id="ARBA00023159"/>
    </source>
</evidence>
<dbReference type="InterPro" id="IPR036482">
    <property type="entry name" value="Regulatory_HutP_sf"/>
</dbReference>
<evidence type="ECO:0000256" key="6">
    <source>
        <dbReference type="ARBA" id="ARBA00022884"/>
    </source>
</evidence>
<accession>A0ABW2Q0S4</accession>
<keyword evidence="11" id="KW-1185">Reference proteome</keyword>
<evidence type="ECO:0000256" key="7">
    <source>
        <dbReference type="ARBA" id="ARBA00023015"/>
    </source>
</evidence>
<comment type="function">
    <text evidence="1">Antiterminator that binds to cis-acting regulatory sequences on the mRNA in the presence of histidine, thereby suppressing transcription termination and activating the hut operon for histidine utilization.</text>
</comment>
<evidence type="ECO:0000313" key="10">
    <source>
        <dbReference type="EMBL" id="MFC7395261.1"/>
    </source>
</evidence>
<evidence type="ECO:0000256" key="1">
    <source>
        <dbReference type="ARBA" id="ARBA00002945"/>
    </source>
</evidence>
<comment type="subunit">
    <text evidence="3">Homohexamer.</text>
</comment>
<keyword evidence="7" id="KW-0805">Transcription regulation</keyword>
<keyword evidence="6" id="KW-0694">RNA-binding</keyword>
<dbReference type="CDD" id="cd11640">
    <property type="entry name" value="HutP"/>
    <property type="match status" value="1"/>
</dbReference>
<keyword evidence="9" id="KW-0804">Transcription</keyword>
<reference evidence="11" key="1">
    <citation type="journal article" date="2019" name="Int. J. Syst. Evol. Microbiol.">
        <title>The Global Catalogue of Microorganisms (GCM) 10K type strain sequencing project: providing services to taxonomists for standard genome sequencing and annotation.</title>
        <authorList>
            <consortium name="The Broad Institute Genomics Platform"/>
            <consortium name="The Broad Institute Genome Sequencing Center for Infectious Disease"/>
            <person name="Wu L."/>
            <person name="Ma J."/>
        </authorList>
    </citation>
    <scope>NUCLEOTIDE SEQUENCE [LARGE SCALE GENOMIC DNA]</scope>
    <source>
        <strain evidence="11">CGMCC 1.16305</strain>
    </source>
</reference>
<evidence type="ECO:0000256" key="4">
    <source>
        <dbReference type="ARBA" id="ARBA00019377"/>
    </source>
</evidence>
<dbReference type="RefSeq" id="WP_380969624.1">
    <property type="nucleotide sequence ID" value="NZ_JBHTCO010000044.1"/>
</dbReference>
<dbReference type="SUPFAM" id="SSF111064">
    <property type="entry name" value="Hut operon positive regulatory protein HutP"/>
    <property type="match status" value="1"/>
</dbReference>
<evidence type="ECO:0000256" key="9">
    <source>
        <dbReference type="ARBA" id="ARBA00023163"/>
    </source>
</evidence>
<name>A0ABW2Q0S4_9BACL</name>
<evidence type="ECO:0000256" key="3">
    <source>
        <dbReference type="ARBA" id="ARBA00011643"/>
    </source>
</evidence>
<dbReference type="Gene3D" id="3.40.1510.10">
    <property type="entry name" value="Hut operon regulatory protein HutP"/>
    <property type="match status" value="1"/>
</dbReference>
<dbReference type="Proteomes" id="UP001596505">
    <property type="component" value="Unassembled WGS sequence"/>
</dbReference>
<evidence type="ECO:0000313" key="11">
    <source>
        <dbReference type="Proteomes" id="UP001596505"/>
    </source>
</evidence>
<gene>
    <name evidence="10" type="primary">hutP</name>
    <name evidence="10" type="ORF">ACFQRG_20335</name>
</gene>
<keyword evidence="5" id="KW-0369">Histidine metabolism</keyword>
<organism evidence="10 11">
    <name type="scientific">Scopulibacillus cellulosilyticus</name>
    <dbReference type="NCBI Taxonomy" id="2665665"/>
    <lineage>
        <taxon>Bacteria</taxon>
        <taxon>Bacillati</taxon>
        <taxon>Bacillota</taxon>
        <taxon>Bacilli</taxon>
        <taxon>Bacillales</taxon>
        <taxon>Sporolactobacillaceae</taxon>
        <taxon>Scopulibacillus</taxon>
    </lineage>
</organism>
<evidence type="ECO:0000256" key="5">
    <source>
        <dbReference type="ARBA" id="ARBA00022808"/>
    </source>
</evidence>
<protein>
    <recommendedName>
        <fullName evidence="4">Hut operon positive regulatory protein</fullName>
    </recommendedName>
</protein>
<comment type="caution">
    <text evidence="10">The sequence shown here is derived from an EMBL/GenBank/DDBJ whole genome shotgun (WGS) entry which is preliminary data.</text>
</comment>